<proteinExistence type="predicted"/>
<dbReference type="RefSeq" id="WP_232593471.1">
    <property type="nucleotide sequence ID" value="NZ_BSPD01000087.1"/>
</dbReference>
<evidence type="ECO:0008006" key="3">
    <source>
        <dbReference type="Google" id="ProtNLM"/>
    </source>
</evidence>
<dbReference type="EMBL" id="BSPD01000087">
    <property type="protein sequence ID" value="GLS27724.1"/>
    <property type="molecule type" value="Genomic_DNA"/>
</dbReference>
<accession>A0AA37WN39</accession>
<dbReference type="Proteomes" id="UP001156870">
    <property type="component" value="Unassembled WGS sequence"/>
</dbReference>
<gene>
    <name evidence="1" type="ORF">GCM10007877_34430</name>
</gene>
<dbReference type="GO" id="GO:0009295">
    <property type="term" value="C:nucleoid"/>
    <property type="evidence" value="ECO:0007669"/>
    <property type="project" value="InterPro"/>
</dbReference>
<comment type="caution">
    <text evidence="1">The sequence shown here is derived from an EMBL/GenBank/DDBJ whole genome shotgun (WGS) entry which is preliminary data.</text>
</comment>
<organism evidence="1 2">
    <name type="scientific">Marinibactrum halimedae</name>
    <dbReference type="NCBI Taxonomy" id="1444977"/>
    <lineage>
        <taxon>Bacteria</taxon>
        <taxon>Pseudomonadati</taxon>
        <taxon>Pseudomonadota</taxon>
        <taxon>Gammaproteobacteria</taxon>
        <taxon>Cellvibrionales</taxon>
        <taxon>Cellvibrionaceae</taxon>
        <taxon>Marinibactrum</taxon>
    </lineage>
</organism>
<dbReference type="Pfam" id="PF04245">
    <property type="entry name" value="NA37"/>
    <property type="match status" value="1"/>
</dbReference>
<protein>
    <recommendedName>
        <fullName evidence="3">Nucleoid-associated protein</fullName>
    </recommendedName>
</protein>
<sequence length="365" mass="41176">MYLSGLSVDRIVIHQIFQRDSNGNKVPPKQSNSFTRFNKDAMVEFESRVVDSLGEGSKSVEMHIIDQSKNSFSSLLDNMIRKPDDDFLVSSFDIAHKLADAQTKRSMTGGIVVIFTGKQRKLNRAFFGVIKADLHNGYEKAIDPNTGEIILNYVKDILLTPNNRLHKAVAFFEKNTDTSNSDDLNDKYAVRIKDHQMTASNGKFAARYFYSDFLGLDYPLDSARKTMKFYDATSSFIGSLDIDSEEKNDLVSALTTYLKTQKSDIITPRDFAENYFAGDTQDDYISHLEDTGIPTNSFAKDNKHIKSKLKIRKMKFGKRIKLIASPEDFDSSITIESINGDTNSSGASNEWTKVIIKEKVSQLNE</sequence>
<evidence type="ECO:0000313" key="1">
    <source>
        <dbReference type="EMBL" id="GLS27724.1"/>
    </source>
</evidence>
<name>A0AA37WN39_9GAMM</name>
<keyword evidence="2" id="KW-1185">Reference proteome</keyword>
<evidence type="ECO:0000313" key="2">
    <source>
        <dbReference type="Proteomes" id="UP001156870"/>
    </source>
</evidence>
<dbReference type="AlphaFoldDB" id="A0AA37WN39"/>
<dbReference type="InterPro" id="IPR007358">
    <property type="entry name" value="Nucleoid_associated_NdpA"/>
</dbReference>
<reference evidence="1 2" key="1">
    <citation type="journal article" date="2014" name="Int. J. Syst. Evol. Microbiol.">
        <title>Complete genome sequence of Corynebacterium casei LMG S-19264T (=DSM 44701T), isolated from a smear-ripened cheese.</title>
        <authorList>
            <consortium name="US DOE Joint Genome Institute (JGI-PGF)"/>
            <person name="Walter F."/>
            <person name="Albersmeier A."/>
            <person name="Kalinowski J."/>
            <person name="Ruckert C."/>
        </authorList>
    </citation>
    <scope>NUCLEOTIDE SEQUENCE [LARGE SCALE GENOMIC DNA]</scope>
    <source>
        <strain evidence="1 2">NBRC 110095</strain>
    </source>
</reference>